<proteinExistence type="predicted"/>
<sequence length="64" mass="7279">MDILLELVIENKNLLQGKKRAIGDRGKQAEKVAGDCGNHKRVWGGVEESRHVKKLRDIKWDALD</sequence>
<organism evidence="1 2">
    <name type="scientific">Dreissena polymorpha</name>
    <name type="common">Zebra mussel</name>
    <name type="synonym">Mytilus polymorpha</name>
    <dbReference type="NCBI Taxonomy" id="45954"/>
    <lineage>
        <taxon>Eukaryota</taxon>
        <taxon>Metazoa</taxon>
        <taxon>Spiralia</taxon>
        <taxon>Lophotrochozoa</taxon>
        <taxon>Mollusca</taxon>
        <taxon>Bivalvia</taxon>
        <taxon>Autobranchia</taxon>
        <taxon>Heteroconchia</taxon>
        <taxon>Euheterodonta</taxon>
        <taxon>Imparidentia</taxon>
        <taxon>Neoheterodontei</taxon>
        <taxon>Myida</taxon>
        <taxon>Dreissenoidea</taxon>
        <taxon>Dreissenidae</taxon>
        <taxon>Dreissena</taxon>
    </lineage>
</organism>
<keyword evidence="2" id="KW-1185">Reference proteome</keyword>
<name>A0A9D4MZY9_DREPO</name>
<reference evidence="1" key="1">
    <citation type="journal article" date="2019" name="bioRxiv">
        <title>The Genome of the Zebra Mussel, Dreissena polymorpha: A Resource for Invasive Species Research.</title>
        <authorList>
            <person name="McCartney M.A."/>
            <person name="Auch B."/>
            <person name="Kono T."/>
            <person name="Mallez S."/>
            <person name="Zhang Y."/>
            <person name="Obille A."/>
            <person name="Becker A."/>
            <person name="Abrahante J.E."/>
            <person name="Garbe J."/>
            <person name="Badalamenti J.P."/>
            <person name="Herman A."/>
            <person name="Mangelson H."/>
            <person name="Liachko I."/>
            <person name="Sullivan S."/>
            <person name="Sone E.D."/>
            <person name="Koren S."/>
            <person name="Silverstein K.A.T."/>
            <person name="Beckman K.B."/>
            <person name="Gohl D.M."/>
        </authorList>
    </citation>
    <scope>NUCLEOTIDE SEQUENCE</scope>
    <source>
        <strain evidence="1">Duluth1</strain>
        <tissue evidence="1">Whole animal</tissue>
    </source>
</reference>
<accession>A0A9D4MZY9</accession>
<evidence type="ECO:0000313" key="1">
    <source>
        <dbReference type="EMBL" id="KAH3885131.1"/>
    </source>
</evidence>
<reference evidence="1" key="2">
    <citation type="submission" date="2020-11" db="EMBL/GenBank/DDBJ databases">
        <authorList>
            <person name="McCartney M.A."/>
            <person name="Auch B."/>
            <person name="Kono T."/>
            <person name="Mallez S."/>
            <person name="Becker A."/>
            <person name="Gohl D.M."/>
            <person name="Silverstein K.A.T."/>
            <person name="Koren S."/>
            <person name="Bechman K.B."/>
            <person name="Herman A."/>
            <person name="Abrahante J.E."/>
            <person name="Garbe J."/>
        </authorList>
    </citation>
    <scope>NUCLEOTIDE SEQUENCE</scope>
    <source>
        <strain evidence="1">Duluth1</strain>
        <tissue evidence="1">Whole animal</tissue>
    </source>
</reference>
<dbReference type="EMBL" id="JAIWYP010000001">
    <property type="protein sequence ID" value="KAH3885131.1"/>
    <property type="molecule type" value="Genomic_DNA"/>
</dbReference>
<dbReference type="Proteomes" id="UP000828390">
    <property type="component" value="Unassembled WGS sequence"/>
</dbReference>
<dbReference type="AlphaFoldDB" id="A0A9D4MZY9"/>
<comment type="caution">
    <text evidence="1">The sequence shown here is derived from an EMBL/GenBank/DDBJ whole genome shotgun (WGS) entry which is preliminary data.</text>
</comment>
<protein>
    <submittedName>
        <fullName evidence="1">Uncharacterized protein</fullName>
    </submittedName>
</protein>
<gene>
    <name evidence="1" type="ORF">DPMN_009121</name>
</gene>
<evidence type="ECO:0000313" key="2">
    <source>
        <dbReference type="Proteomes" id="UP000828390"/>
    </source>
</evidence>